<dbReference type="EMBL" id="CP136864">
    <property type="protein sequence ID" value="WOJ93093.1"/>
    <property type="molecule type" value="Genomic_DNA"/>
</dbReference>
<evidence type="ECO:0000256" key="4">
    <source>
        <dbReference type="ARBA" id="ARBA00017871"/>
    </source>
</evidence>
<dbReference type="InterPro" id="IPR002937">
    <property type="entry name" value="Amino_oxidase"/>
</dbReference>
<evidence type="ECO:0000259" key="7">
    <source>
        <dbReference type="Pfam" id="PF01593"/>
    </source>
</evidence>
<dbReference type="RefSeq" id="WP_407347752.1">
    <property type="nucleotide sequence ID" value="NZ_CP136864.1"/>
</dbReference>
<keyword evidence="9" id="KW-1185">Reference proteome</keyword>
<dbReference type="EC" id="1.13.12.3" evidence="3"/>
<evidence type="ECO:0000313" key="9">
    <source>
        <dbReference type="Proteomes" id="UP001626537"/>
    </source>
</evidence>
<dbReference type="PANTHER" id="PTHR10742">
    <property type="entry name" value="FLAVIN MONOAMINE OXIDASE"/>
    <property type="match status" value="1"/>
</dbReference>
<evidence type="ECO:0000256" key="2">
    <source>
        <dbReference type="ARBA" id="ARBA00005833"/>
    </source>
</evidence>
<evidence type="ECO:0000256" key="5">
    <source>
        <dbReference type="ARBA" id="ARBA00023070"/>
    </source>
</evidence>
<dbReference type="Pfam" id="PF01593">
    <property type="entry name" value="Amino_oxidase"/>
    <property type="match status" value="1"/>
</dbReference>
<evidence type="ECO:0000313" key="8">
    <source>
        <dbReference type="EMBL" id="WOJ93093.1"/>
    </source>
</evidence>
<dbReference type="PRINTS" id="PR00419">
    <property type="entry name" value="ADXRDTASE"/>
</dbReference>
<dbReference type="PANTHER" id="PTHR10742:SF410">
    <property type="entry name" value="LYSINE-SPECIFIC HISTONE DEMETHYLASE 2"/>
    <property type="match status" value="1"/>
</dbReference>
<evidence type="ECO:0000256" key="3">
    <source>
        <dbReference type="ARBA" id="ARBA00012535"/>
    </source>
</evidence>
<comment type="pathway">
    <text evidence="1">Plant hormone metabolism; auxin biosynthesis.</text>
</comment>
<keyword evidence="5" id="KW-0073">Auxin biosynthesis</keyword>
<dbReference type="InterPro" id="IPR036188">
    <property type="entry name" value="FAD/NAD-bd_sf"/>
</dbReference>
<accession>A0ABZ0I232</accession>
<organism evidence="8 9">
    <name type="scientific">Congregibacter variabilis</name>
    <dbReference type="NCBI Taxonomy" id="3081200"/>
    <lineage>
        <taxon>Bacteria</taxon>
        <taxon>Pseudomonadati</taxon>
        <taxon>Pseudomonadota</taxon>
        <taxon>Gammaproteobacteria</taxon>
        <taxon>Cellvibrionales</taxon>
        <taxon>Halieaceae</taxon>
        <taxon>Congregibacter</taxon>
    </lineage>
</organism>
<comment type="similarity">
    <text evidence="2">Belongs to the tryptophan 2-monooxygenase family.</text>
</comment>
<dbReference type="InterPro" id="IPR050281">
    <property type="entry name" value="Flavin_monoamine_oxidase"/>
</dbReference>
<evidence type="ECO:0000256" key="1">
    <source>
        <dbReference type="ARBA" id="ARBA00004814"/>
    </source>
</evidence>
<dbReference type="InterPro" id="IPR006311">
    <property type="entry name" value="TAT_signal"/>
</dbReference>
<dbReference type="SUPFAM" id="SSF51905">
    <property type="entry name" value="FAD/NAD(P)-binding domain"/>
    <property type="match status" value="1"/>
</dbReference>
<gene>
    <name evidence="8" type="ORF">R0135_15090</name>
</gene>
<dbReference type="SUPFAM" id="SSF54373">
    <property type="entry name" value="FAD-linked reductases, C-terminal domain"/>
    <property type="match status" value="1"/>
</dbReference>
<proteinExistence type="inferred from homology"/>
<name>A0ABZ0I232_9GAMM</name>
<reference evidence="8 9" key="1">
    <citation type="submission" date="2023-10" db="EMBL/GenBank/DDBJ databases">
        <title>Two novel species belonging to the OM43/NOR5 clade.</title>
        <authorList>
            <person name="Park M."/>
        </authorList>
    </citation>
    <scope>NUCLEOTIDE SEQUENCE [LARGE SCALE GENOMIC DNA]</scope>
    <source>
        <strain evidence="8 9">IMCC43200</strain>
    </source>
</reference>
<protein>
    <recommendedName>
        <fullName evidence="4">Tryptophan 2-monooxygenase</fullName>
        <ecNumber evidence="3">1.13.12.3</ecNumber>
    </recommendedName>
</protein>
<sequence length="542" mass="59578">MSHRASQPFLTRRRLLSLMGKAGGSVAVWHSAQAMGLLADPDPNSHARRMLSPLVGGAATRPTVAILGAGIGGLSAAFELEKAGYDVTILEASHRIGGRNFTVRSGTVIDEIGNRQVCEFDDDPSLYFNAGPARIPAVHHRIMNYCREFKVELEPFINLNYNAWVVDEAINQGARVRQRDVIADARGFIAELAAKGVSAASLDSPVCDLDLEKLSEYLSVYGDLDPELQRYLGSARAGFHNDGMLDPVTLKSPGSSKGIVDSQFAKMGMLFTQEEHQAPAMLQARGGMDRIVDAFVGQIQTRPIVRARVVEIQNHSDRVSIYYEQNDKIHTLEADYCLNSIPGHLMAGIKHNLSAGYTKLLNEVKRGMLSKVGFQMSRRFWEDEGIYGGISWTDSPTLQVWYPSHGIQQSKGVMLGAYIFSPEDNAAFGRLSHKERLEEATLAGEALHPDNYRRHVEAGVSVVWHRMNHMLGCGGGVGEPWAPFESGPDKIRAELVQGDGRHFMIGDQISKHPGWQEGALAVTERVLQILHSRESSRRGSAS</sequence>
<dbReference type="Gene3D" id="3.50.50.60">
    <property type="entry name" value="FAD/NAD(P)-binding domain"/>
    <property type="match status" value="1"/>
</dbReference>
<feature type="domain" description="Amine oxidase" evidence="7">
    <location>
        <begin position="71"/>
        <end position="520"/>
    </location>
</feature>
<evidence type="ECO:0000256" key="6">
    <source>
        <dbReference type="ARBA" id="ARBA00047321"/>
    </source>
</evidence>
<dbReference type="PROSITE" id="PS51318">
    <property type="entry name" value="TAT"/>
    <property type="match status" value="1"/>
</dbReference>
<dbReference type="Proteomes" id="UP001626537">
    <property type="component" value="Chromosome"/>
</dbReference>
<comment type="catalytic activity">
    <reaction evidence="6">
        <text>L-tryptophan + O2 = indole-3-acetamide + CO2 + H2O</text>
        <dbReference type="Rhea" id="RHEA:16165"/>
        <dbReference type="ChEBI" id="CHEBI:15377"/>
        <dbReference type="ChEBI" id="CHEBI:15379"/>
        <dbReference type="ChEBI" id="CHEBI:16031"/>
        <dbReference type="ChEBI" id="CHEBI:16526"/>
        <dbReference type="ChEBI" id="CHEBI:57912"/>
        <dbReference type="EC" id="1.13.12.3"/>
    </reaction>
</comment>
<dbReference type="Gene3D" id="3.90.660.10">
    <property type="match status" value="1"/>
</dbReference>
<dbReference type="Gene3D" id="1.20.1440.240">
    <property type="match status" value="1"/>
</dbReference>